<accession>A0A516KGL9</accession>
<dbReference type="AlphaFoldDB" id="A0A516KGL9"/>
<dbReference type="InterPro" id="IPR025943">
    <property type="entry name" value="Sigma_54_int_dom_ATP-bd_2"/>
</dbReference>
<evidence type="ECO:0000259" key="10">
    <source>
        <dbReference type="PROSITE" id="PS50113"/>
    </source>
</evidence>
<dbReference type="InterPro" id="IPR000014">
    <property type="entry name" value="PAS"/>
</dbReference>
<dbReference type="InterPro" id="IPR002197">
    <property type="entry name" value="HTH_Fis"/>
</dbReference>
<dbReference type="SMART" id="SM00382">
    <property type="entry name" value="AAA"/>
    <property type="match status" value="1"/>
</dbReference>
<keyword evidence="6" id="KW-0238">DNA-binding</keyword>
<evidence type="ECO:0000256" key="7">
    <source>
        <dbReference type="ARBA" id="ARBA00023163"/>
    </source>
</evidence>
<evidence type="ECO:0000256" key="2">
    <source>
        <dbReference type="ARBA" id="ARBA00022840"/>
    </source>
</evidence>
<feature type="domain" description="PAC" evidence="10">
    <location>
        <begin position="180"/>
        <end position="230"/>
    </location>
</feature>
<dbReference type="InterPro" id="IPR025662">
    <property type="entry name" value="Sigma_54_int_dom_ATP-bd_1"/>
</dbReference>
<keyword evidence="4" id="KW-0560">Oxidoreductase</keyword>
<dbReference type="InterPro" id="IPR058031">
    <property type="entry name" value="AAA_lid_NorR"/>
</dbReference>
<dbReference type="PROSITE" id="PS00675">
    <property type="entry name" value="SIGMA54_INTERACT_1"/>
    <property type="match status" value="1"/>
</dbReference>
<proteinExistence type="predicted"/>
<evidence type="ECO:0000313" key="12">
    <source>
        <dbReference type="Proteomes" id="UP000315215"/>
    </source>
</evidence>
<dbReference type="GO" id="GO:0008839">
    <property type="term" value="F:4-hydroxy-tetrahydrodipicolinate reductase"/>
    <property type="evidence" value="ECO:0007669"/>
    <property type="project" value="InterPro"/>
</dbReference>
<dbReference type="SMART" id="SM00091">
    <property type="entry name" value="PAS"/>
    <property type="match status" value="2"/>
</dbReference>
<dbReference type="Gene3D" id="3.30.450.20">
    <property type="entry name" value="PAS domain"/>
    <property type="match status" value="2"/>
</dbReference>
<dbReference type="OrthoDB" id="9771372at2"/>
<evidence type="ECO:0000259" key="8">
    <source>
        <dbReference type="PROSITE" id="PS50045"/>
    </source>
</evidence>
<dbReference type="InterPro" id="IPR025944">
    <property type="entry name" value="Sigma_54_int_dom_CS"/>
</dbReference>
<dbReference type="GO" id="GO:0006355">
    <property type="term" value="P:regulation of DNA-templated transcription"/>
    <property type="evidence" value="ECO:0007669"/>
    <property type="project" value="InterPro"/>
</dbReference>
<dbReference type="RefSeq" id="WP_143894230.1">
    <property type="nucleotide sequence ID" value="NZ_CP041666.1"/>
</dbReference>
<dbReference type="NCBIfam" id="TIGR00229">
    <property type="entry name" value="sensory_box"/>
    <property type="match status" value="2"/>
</dbReference>
<dbReference type="InterPro" id="IPR013767">
    <property type="entry name" value="PAS_fold"/>
</dbReference>
<dbReference type="InterPro" id="IPR000846">
    <property type="entry name" value="DapB_N"/>
</dbReference>
<dbReference type="Pfam" id="PF01113">
    <property type="entry name" value="DapB_N"/>
    <property type="match status" value="1"/>
</dbReference>
<keyword evidence="5" id="KW-0805">Transcription regulation</keyword>
<dbReference type="Gene3D" id="3.40.50.300">
    <property type="entry name" value="P-loop containing nucleotide triphosphate hydrolases"/>
    <property type="match status" value="1"/>
</dbReference>
<keyword evidence="2" id="KW-0067">ATP-binding</keyword>
<dbReference type="Pfam" id="PF00989">
    <property type="entry name" value="PAS"/>
    <property type="match status" value="1"/>
</dbReference>
<evidence type="ECO:0000256" key="3">
    <source>
        <dbReference type="ARBA" id="ARBA00022857"/>
    </source>
</evidence>
<dbReference type="InterPro" id="IPR035965">
    <property type="entry name" value="PAS-like_dom_sf"/>
</dbReference>
<feature type="domain" description="PAS" evidence="9">
    <location>
        <begin position="234"/>
        <end position="279"/>
    </location>
</feature>
<dbReference type="PANTHER" id="PTHR32071:SF121">
    <property type="entry name" value="SIGMA L-DEPENDENT TRANSCRIPTIONAL REGULATOR YQIR-RELATED"/>
    <property type="match status" value="1"/>
</dbReference>
<dbReference type="GO" id="GO:0009089">
    <property type="term" value="P:lysine biosynthetic process via diaminopimelate"/>
    <property type="evidence" value="ECO:0007669"/>
    <property type="project" value="InterPro"/>
</dbReference>
<dbReference type="SUPFAM" id="SSF46689">
    <property type="entry name" value="Homeodomain-like"/>
    <property type="match status" value="1"/>
</dbReference>
<dbReference type="InterPro" id="IPR027417">
    <property type="entry name" value="P-loop_NTPase"/>
</dbReference>
<evidence type="ECO:0000313" key="11">
    <source>
        <dbReference type="EMBL" id="QDP40550.1"/>
    </source>
</evidence>
<dbReference type="PROSITE" id="PS00676">
    <property type="entry name" value="SIGMA54_INTERACT_2"/>
    <property type="match status" value="1"/>
</dbReference>
<dbReference type="PROSITE" id="PS50045">
    <property type="entry name" value="SIGMA54_INTERACT_4"/>
    <property type="match status" value="1"/>
</dbReference>
<dbReference type="InterPro" id="IPR002078">
    <property type="entry name" value="Sigma_54_int"/>
</dbReference>
<dbReference type="Pfam" id="PF13426">
    <property type="entry name" value="PAS_9"/>
    <property type="match status" value="1"/>
</dbReference>
<evidence type="ECO:0000256" key="4">
    <source>
        <dbReference type="ARBA" id="ARBA00023002"/>
    </source>
</evidence>
<dbReference type="Gene3D" id="1.10.10.60">
    <property type="entry name" value="Homeodomain-like"/>
    <property type="match status" value="1"/>
</dbReference>
<dbReference type="InterPro" id="IPR003593">
    <property type="entry name" value="AAA+_ATPase"/>
</dbReference>
<sequence length="694" mass="78633">MKRVLIIGAGKGGTALLELLLETEKMEVVAIVDVDEKAPGLHLARKHGISAASDWTSWLEKDIDIVIEATGKEYILEQILAKRDRHTVVIPGTVANIISELLYEKETLVHQFQNQTSMQELIMNNLHEGMIVIDDHETVTFVNKRAQQIVGVPYENFVHQPIRKVIDKTRLPQVLRLRKKEVNQHLVLENGKKIITTRIPIIDSNDHLRGAFAIFRDITEVVELAEQITGLKEVQKMLEAIFHSSDEAISVVDDQGIGIMINPAYTKITGLKEEDIVGKPASVDISEGESMHMKVLQTRRPVRGARMKVGPNKKEVLVNVAPIIVDGKLKGSVGVLHDVSEIKTLTNELKRARQIIRNLEAKYTFDDIIGSSNEMTLAIEQAKVGARTPATVLLRGESGTGKELFAHAIHNKSDRRHNKFIRVNCAAIAESVLESELFGYEEGAFTGAKRGGKKGYFEEANNGSIFLDEIGELSLHMQAKLLRVLQEDEVVRVGGTKPVPIDVRIITATNANLEKAIMNGKFREDLYYRLNRLPIYIPPLRERSEDIEAITHYLIEKLNQDYGRNVTSIAKEAIEYLKEYHWPGNIRELENVIGRAMIYMKVHEEIILREHIPKLGLEKTEPHNQKESILHVGYENRPLHESLEKVEKQIISDAYRKTDFNKTKTAEILGISIRNLYYKMDKYEIDKKSMQDFS</sequence>
<dbReference type="Proteomes" id="UP000315215">
    <property type="component" value="Chromosome"/>
</dbReference>
<dbReference type="Pfam" id="PF02954">
    <property type="entry name" value="HTH_8"/>
    <property type="match status" value="1"/>
</dbReference>
<organism evidence="11 12">
    <name type="scientific">Radiobacillus deserti</name>
    <dbReference type="NCBI Taxonomy" id="2594883"/>
    <lineage>
        <taxon>Bacteria</taxon>
        <taxon>Bacillati</taxon>
        <taxon>Bacillota</taxon>
        <taxon>Bacilli</taxon>
        <taxon>Bacillales</taxon>
        <taxon>Bacillaceae</taxon>
        <taxon>Radiobacillus</taxon>
    </lineage>
</organism>
<keyword evidence="7" id="KW-0804">Transcription</keyword>
<dbReference type="SUPFAM" id="SSF51735">
    <property type="entry name" value="NAD(P)-binding Rossmann-fold domains"/>
    <property type="match status" value="1"/>
</dbReference>
<evidence type="ECO:0000259" key="9">
    <source>
        <dbReference type="PROSITE" id="PS50112"/>
    </source>
</evidence>
<dbReference type="Pfam" id="PF25601">
    <property type="entry name" value="AAA_lid_14"/>
    <property type="match status" value="1"/>
</dbReference>
<dbReference type="InterPro" id="IPR036291">
    <property type="entry name" value="NAD(P)-bd_dom_sf"/>
</dbReference>
<dbReference type="Gene3D" id="1.10.8.60">
    <property type="match status" value="1"/>
</dbReference>
<dbReference type="SUPFAM" id="SSF55785">
    <property type="entry name" value="PYP-like sensor domain (PAS domain)"/>
    <property type="match status" value="2"/>
</dbReference>
<dbReference type="SUPFAM" id="SSF52540">
    <property type="entry name" value="P-loop containing nucleoside triphosphate hydrolases"/>
    <property type="match status" value="1"/>
</dbReference>
<dbReference type="GO" id="GO:0005524">
    <property type="term" value="F:ATP binding"/>
    <property type="evidence" value="ECO:0007669"/>
    <property type="project" value="UniProtKB-KW"/>
</dbReference>
<dbReference type="Gene3D" id="3.40.50.720">
    <property type="entry name" value="NAD(P)-binding Rossmann-like Domain"/>
    <property type="match status" value="1"/>
</dbReference>
<dbReference type="PROSITE" id="PS00688">
    <property type="entry name" value="SIGMA54_INTERACT_3"/>
    <property type="match status" value="1"/>
</dbReference>
<dbReference type="EMBL" id="CP041666">
    <property type="protein sequence ID" value="QDP40550.1"/>
    <property type="molecule type" value="Genomic_DNA"/>
</dbReference>
<dbReference type="CDD" id="cd00009">
    <property type="entry name" value="AAA"/>
    <property type="match status" value="1"/>
</dbReference>
<dbReference type="PANTHER" id="PTHR32071">
    <property type="entry name" value="TRANSCRIPTIONAL REGULATORY PROTEIN"/>
    <property type="match status" value="1"/>
</dbReference>
<protein>
    <submittedName>
        <fullName evidence="11">PAS domain S-box protein</fullName>
    </submittedName>
</protein>
<dbReference type="InterPro" id="IPR000700">
    <property type="entry name" value="PAS-assoc_C"/>
</dbReference>
<dbReference type="PROSITE" id="PS50113">
    <property type="entry name" value="PAC"/>
    <property type="match status" value="1"/>
</dbReference>
<dbReference type="CDD" id="cd00130">
    <property type="entry name" value="PAS"/>
    <property type="match status" value="2"/>
</dbReference>
<dbReference type="InterPro" id="IPR009057">
    <property type="entry name" value="Homeodomain-like_sf"/>
</dbReference>
<keyword evidence="12" id="KW-1185">Reference proteome</keyword>
<dbReference type="PRINTS" id="PR01590">
    <property type="entry name" value="HTHFIS"/>
</dbReference>
<reference evidence="11 12" key="1">
    <citation type="submission" date="2019-07" db="EMBL/GenBank/DDBJ databases">
        <authorList>
            <person name="Li J."/>
        </authorList>
    </citation>
    <scope>NUCLEOTIDE SEQUENCE [LARGE SCALE GENOMIC DNA]</scope>
    <source>
        <strain evidence="11 12">TKL69</strain>
    </source>
</reference>
<evidence type="ECO:0000256" key="1">
    <source>
        <dbReference type="ARBA" id="ARBA00022741"/>
    </source>
</evidence>
<dbReference type="Pfam" id="PF00158">
    <property type="entry name" value="Sigma54_activat"/>
    <property type="match status" value="1"/>
</dbReference>
<gene>
    <name evidence="11" type="ORF">FN924_10335</name>
</gene>
<evidence type="ECO:0000256" key="5">
    <source>
        <dbReference type="ARBA" id="ARBA00023015"/>
    </source>
</evidence>
<feature type="domain" description="Sigma-54 factor interaction" evidence="8">
    <location>
        <begin position="368"/>
        <end position="598"/>
    </location>
</feature>
<evidence type="ECO:0000256" key="6">
    <source>
        <dbReference type="ARBA" id="ARBA00023125"/>
    </source>
</evidence>
<dbReference type="KEGG" id="aqt:FN924_10335"/>
<keyword evidence="3" id="KW-0521">NADP</keyword>
<name>A0A516KGL9_9BACI</name>
<dbReference type="GO" id="GO:0043565">
    <property type="term" value="F:sequence-specific DNA binding"/>
    <property type="evidence" value="ECO:0007669"/>
    <property type="project" value="InterPro"/>
</dbReference>
<dbReference type="PROSITE" id="PS50112">
    <property type="entry name" value="PAS"/>
    <property type="match status" value="1"/>
</dbReference>
<dbReference type="FunFam" id="3.40.50.300:FF:000006">
    <property type="entry name" value="DNA-binding transcriptional regulator NtrC"/>
    <property type="match status" value="1"/>
</dbReference>
<keyword evidence="1" id="KW-0547">Nucleotide-binding</keyword>